<reference evidence="1" key="1">
    <citation type="submission" date="2022-02" db="EMBL/GenBank/DDBJ databases">
        <title>Crop Bioprotection Bacillus Genome Sequencing.</title>
        <authorList>
            <person name="Dunlap C."/>
        </authorList>
    </citation>
    <scope>NUCLEOTIDE SEQUENCE</scope>
    <source>
        <strain evidence="1">M18B4</strain>
    </source>
</reference>
<sequence>MNKKLRVCHIPQIPCKAFKVEVENLEKALLVSKVLGDYIYSSSVTE</sequence>
<dbReference type="Pfam" id="PF17420">
    <property type="entry name" value="GP17"/>
    <property type="match status" value="1"/>
</dbReference>
<protein>
    <submittedName>
        <fullName evidence="1">Uncharacterized protein</fullName>
    </submittedName>
</protein>
<gene>
    <name evidence="1" type="ORF">MOC45_02915</name>
</gene>
<name>A0A9Q4DMD7_BACSC</name>
<dbReference type="Proteomes" id="UP001070352">
    <property type="component" value="Unassembled WGS sequence"/>
</dbReference>
<evidence type="ECO:0000313" key="1">
    <source>
        <dbReference type="EMBL" id="MCY8119563.1"/>
    </source>
</evidence>
<dbReference type="InterPro" id="IPR020285">
    <property type="entry name" value="Gp17"/>
</dbReference>
<dbReference type="AlphaFoldDB" id="A0A9Q4DMD7"/>
<comment type="caution">
    <text evidence="1">The sequence shown here is derived from an EMBL/GenBank/DDBJ whole genome shotgun (WGS) entry which is preliminary data.</text>
</comment>
<evidence type="ECO:0000313" key="2">
    <source>
        <dbReference type="Proteomes" id="UP001070352"/>
    </source>
</evidence>
<accession>A0A9Q4DMD7</accession>
<dbReference type="EMBL" id="JALANJ010000003">
    <property type="protein sequence ID" value="MCY8119563.1"/>
    <property type="molecule type" value="Genomic_DNA"/>
</dbReference>
<organism evidence="1 2">
    <name type="scientific">Bacillus spizizenii</name>
    <name type="common">Bacillus subtilis subsp. spizizenii</name>
    <dbReference type="NCBI Taxonomy" id="96241"/>
    <lineage>
        <taxon>Bacteria</taxon>
        <taxon>Bacillati</taxon>
        <taxon>Bacillota</taxon>
        <taxon>Bacilli</taxon>
        <taxon>Bacillales</taxon>
        <taxon>Bacillaceae</taxon>
        <taxon>Bacillus</taxon>
    </lineage>
</organism>
<proteinExistence type="predicted"/>